<keyword evidence="2" id="KW-1185">Reference proteome</keyword>
<organism evidence="1 2">
    <name type="scientific">Bifidobacterium amazonense</name>
    <dbReference type="NCBI Taxonomy" id="2809027"/>
    <lineage>
        <taxon>Bacteria</taxon>
        <taxon>Bacillati</taxon>
        <taxon>Actinomycetota</taxon>
        <taxon>Actinomycetes</taxon>
        <taxon>Bifidobacteriales</taxon>
        <taxon>Bifidobacteriaceae</taxon>
        <taxon>Bifidobacterium</taxon>
    </lineage>
</organism>
<reference evidence="1 2" key="2">
    <citation type="journal article" date="2021" name="Syst. Appl. Microbiol.">
        <title>Phylogenetic classification of ten novel species belonging to the genus Bifidobacterium comprising B. phasiani sp. nov., B. pongonis sp. nov., B. saguinibicoloris sp. nov., B. colobi sp. nov., B. simiiventris sp. nov., B. santillanense sp. nov., B. miconis sp. nov., B. amazonense sp. nov., B. pluvialisilvae sp. nov., and B. miconisargentati sp. nov.</title>
        <authorList>
            <person name="Lugli G.A."/>
            <person name="Calvete-Torre I."/>
            <person name="Alessandri G."/>
            <person name="Milani C."/>
            <person name="Turroni F."/>
            <person name="Laiolo P."/>
            <person name="Ossiprandi M.C."/>
            <person name="Margolles A."/>
            <person name="Ruiz L."/>
            <person name="Ventura M."/>
        </authorList>
    </citation>
    <scope>NUCLEOTIDE SEQUENCE [LARGE SCALE GENOMIC DNA]</scope>
    <source>
        <strain evidence="1 2">MA1</strain>
    </source>
</reference>
<proteinExistence type="predicted"/>
<dbReference type="EMBL" id="JAFEJT020000026">
    <property type="protein sequence ID" value="MCH9276070.1"/>
    <property type="molecule type" value="Genomic_DNA"/>
</dbReference>
<evidence type="ECO:0000313" key="1">
    <source>
        <dbReference type="EMBL" id="MCH9276070.1"/>
    </source>
</evidence>
<dbReference type="InterPro" id="IPR014729">
    <property type="entry name" value="Rossmann-like_a/b/a_fold"/>
</dbReference>
<comment type="caution">
    <text evidence="1">The sequence shown here is derived from an EMBL/GenBank/DDBJ whole genome shotgun (WGS) entry which is preliminary data.</text>
</comment>
<sequence>MTTNKSIPIADDRNATYPNAATPADIADDVNRLAAFCGPRDLARLDGPSLSEATGLEQADVMVLFGGSIIAGSDILAEGMRNGVARRTMIVGGAGHTTQTLRDVMHRHHPDIDTDGRCEADIFADYLRIRHGLEPDYLERESTNCGNNITNMLDLLRAHGEPCRSVILIQDATMQRRMAAGLRRHAPDTIIVNYAAYRTTVVPADTADAAGISGMDSSLGAAGMAGPSGASGTADALGPSSPSCGLRYLDPPAGMWDMNRYLTLLMGEIPRLRDDANGYGPAGRGYIAHEDIPESVASAHARLSGILGLATREADPAFASH</sequence>
<dbReference type="InterPro" id="IPR003848">
    <property type="entry name" value="DUF218"/>
</dbReference>
<dbReference type="Gene3D" id="3.40.50.620">
    <property type="entry name" value="HUPs"/>
    <property type="match status" value="1"/>
</dbReference>
<dbReference type="Gene3D" id="1.10.3620.10">
    <property type="entry name" value="YdcF like domain"/>
    <property type="match status" value="1"/>
</dbReference>
<protein>
    <submittedName>
        <fullName evidence="1">YdcF family protein</fullName>
    </submittedName>
</protein>
<dbReference type="PANTHER" id="PTHR30336">
    <property type="entry name" value="INNER MEMBRANE PROTEIN, PROBABLE PERMEASE"/>
    <property type="match status" value="1"/>
</dbReference>
<reference evidence="1 2" key="1">
    <citation type="journal article" date="2021" name="Environ. Microbiol.">
        <title>Genetic insights into the dark matter of the mammalian gut microbiota through targeted genome reconstruction.</title>
        <authorList>
            <person name="Lugli G.A."/>
            <person name="Alessandri G."/>
            <person name="Milani C."/>
            <person name="Viappiani A."/>
            <person name="Fontana F."/>
            <person name="Tarracchini C."/>
            <person name="Mancabelli L."/>
            <person name="Argentini C."/>
            <person name="Ruiz L."/>
            <person name="Margolles A."/>
            <person name="van Sinderen D."/>
            <person name="Turroni F."/>
            <person name="Ventura M."/>
        </authorList>
    </citation>
    <scope>NUCLEOTIDE SEQUENCE [LARGE SCALE GENOMIC DNA]</scope>
    <source>
        <strain evidence="1 2">MA1</strain>
    </source>
</reference>
<dbReference type="PANTHER" id="PTHR30336:SF20">
    <property type="entry name" value="DUF218 DOMAIN-CONTAINING PROTEIN"/>
    <property type="match status" value="1"/>
</dbReference>
<dbReference type="RefSeq" id="WP_241513773.1">
    <property type="nucleotide sequence ID" value="NZ_JAFEJT020000026.1"/>
</dbReference>
<dbReference type="InterPro" id="IPR051599">
    <property type="entry name" value="Cell_Envelope_Assoc"/>
</dbReference>
<evidence type="ECO:0000313" key="2">
    <source>
        <dbReference type="Proteomes" id="UP000710815"/>
    </source>
</evidence>
<gene>
    <name evidence="1" type="ORF">JS533_007260</name>
</gene>
<dbReference type="CDD" id="cd06259">
    <property type="entry name" value="YdcF-like"/>
    <property type="match status" value="1"/>
</dbReference>
<name>A0ABS9VVE2_9BIFI</name>
<accession>A0ABS9VVE2</accession>
<dbReference type="Proteomes" id="UP000710815">
    <property type="component" value="Unassembled WGS sequence"/>
</dbReference>